<dbReference type="Proteomes" id="UP001597601">
    <property type="component" value="Unassembled WGS sequence"/>
</dbReference>
<evidence type="ECO:0000313" key="2">
    <source>
        <dbReference type="Proteomes" id="UP001597601"/>
    </source>
</evidence>
<keyword evidence="2" id="KW-1185">Reference proteome</keyword>
<evidence type="ECO:0008006" key="3">
    <source>
        <dbReference type="Google" id="ProtNLM"/>
    </source>
</evidence>
<dbReference type="EMBL" id="JBHUON010000017">
    <property type="protein sequence ID" value="MFD2865781.1"/>
    <property type="molecule type" value="Genomic_DNA"/>
</dbReference>
<proteinExistence type="predicted"/>
<protein>
    <recommendedName>
        <fullName evidence="3">Outer membrane beta-barrel porin/alpha-amylase</fullName>
    </recommendedName>
</protein>
<organism evidence="1 2">
    <name type="scientific">Mucilaginibacter antarcticus</name>
    <dbReference type="NCBI Taxonomy" id="1855725"/>
    <lineage>
        <taxon>Bacteria</taxon>
        <taxon>Pseudomonadati</taxon>
        <taxon>Bacteroidota</taxon>
        <taxon>Sphingobacteriia</taxon>
        <taxon>Sphingobacteriales</taxon>
        <taxon>Sphingobacteriaceae</taxon>
        <taxon>Mucilaginibacter</taxon>
    </lineage>
</organism>
<comment type="caution">
    <text evidence="1">The sequence shown here is derived from an EMBL/GenBank/DDBJ whole genome shotgun (WGS) entry which is preliminary data.</text>
</comment>
<name>A0ABW5XR20_9SPHI</name>
<sequence>MKLTAIRLKYLLIAMVFVITACSKSYAGGFPVRPGSLLLSPSVNYFFANKGWDSLRRQTPFANGGRFQSISYSLYSEYGISKRFTAVAMLPFVNNSYKDNTGYASETAGFTDLEVGLRYYVANIDYIYYFTVQGTFITPMYSSNVNLGYGQQGAEIKAAFAGSGKVFGKNYYFTLENGVRQYFGNSGPLQDRYTVTGGLTLDRRFKQQLSASLGGFYSTSSLSSGYDPTRVAANKNFAFNQVSVSYGYSFNRKMAMFVTAGTFINGRNTGNGTSGSASIIIKPF</sequence>
<evidence type="ECO:0000313" key="1">
    <source>
        <dbReference type="EMBL" id="MFD2865781.1"/>
    </source>
</evidence>
<accession>A0ABW5XR20</accession>
<reference evidence="2" key="1">
    <citation type="journal article" date="2019" name="Int. J. Syst. Evol. Microbiol.">
        <title>The Global Catalogue of Microorganisms (GCM) 10K type strain sequencing project: providing services to taxonomists for standard genome sequencing and annotation.</title>
        <authorList>
            <consortium name="The Broad Institute Genomics Platform"/>
            <consortium name="The Broad Institute Genome Sequencing Center for Infectious Disease"/>
            <person name="Wu L."/>
            <person name="Ma J."/>
        </authorList>
    </citation>
    <scope>NUCLEOTIDE SEQUENCE [LARGE SCALE GENOMIC DNA]</scope>
    <source>
        <strain evidence="2">KCTC 52232</strain>
    </source>
</reference>
<dbReference type="PROSITE" id="PS51257">
    <property type="entry name" value="PROKAR_LIPOPROTEIN"/>
    <property type="match status" value="1"/>
</dbReference>
<dbReference type="RefSeq" id="WP_377128737.1">
    <property type="nucleotide sequence ID" value="NZ_JBHUHN010000001.1"/>
</dbReference>
<gene>
    <name evidence="1" type="ORF">ACFSYC_13865</name>
</gene>